<dbReference type="EMBL" id="CATWAF010000001">
    <property type="protein sequence ID" value="CAJ0688335.1"/>
    <property type="molecule type" value="Genomic_DNA"/>
</dbReference>
<evidence type="ECO:0000256" key="5">
    <source>
        <dbReference type="ARBA" id="ARBA00022692"/>
    </source>
</evidence>
<dbReference type="GO" id="GO:0009279">
    <property type="term" value="C:cell outer membrane"/>
    <property type="evidence" value="ECO:0007669"/>
    <property type="project" value="UniProtKB-SubCell"/>
</dbReference>
<dbReference type="SUPFAM" id="SSF56935">
    <property type="entry name" value="Porins"/>
    <property type="match status" value="1"/>
</dbReference>
<dbReference type="PRINTS" id="PR00184">
    <property type="entry name" value="NEISSPPORIN"/>
</dbReference>
<dbReference type="PANTHER" id="PTHR34501">
    <property type="entry name" value="PROTEIN YDDL-RELATED"/>
    <property type="match status" value="1"/>
</dbReference>
<evidence type="ECO:0000259" key="12">
    <source>
        <dbReference type="Pfam" id="PF13609"/>
    </source>
</evidence>
<dbReference type="GO" id="GO:0006811">
    <property type="term" value="P:monoatomic ion transport"/>
    <property type="evidence" value="ECO:0007669"/>
    <property type="project" value="UniProtKB-KW"/>
</dbReference>
<dbReference type="GO" id="GO:0046930">
    <property type="term" value="C:pore complex"/>
    <property type="evidence" value="ECO:0007669"/>
    <property type="project" value="UniProtKB-KW"/>
</dbReference>
<dbReference type="Pfam" id="PF13609">
    <property type="entry name" value="Porin_4"/>
    <property type="match status" value="1"/>
</dbReference>
<dbReference type="Proteomes" id="UP001189915">
    <property type="component" value="Unassembled WGS sequence"/>
</dbReference>
<dbReference type="InterPro" id="IPR033900">
    <property type="entry name" value="Gram_neg_porin_domain"/>
</dbReference>
<sequence length="417" mass="43987">MRGVPLVQEISEITTMKTTRAKRSFSIRPVYASVALLCVGASMHAAAQTSVTLYGVVDNAFAYSSNQGGHSNAYINSGALLASKFGLYGTEDLGGGNTALFRLESGFNADTGQQAQAGYIFNRQAYVGLSNANYGQVTLGRAYTPYFQYVASLGPTNVLTGATGAHPGDVDALDTTLRFNNSITYTTPVWGGLQAGVQYGFGEQAGSVSNGSSVSTALRYDYQAFSWGVGYTRLKNVSSGATAGNFSNVGTFANNSPVNSGYATADSAQLIATAARYTFGKLMVGLNYSNVQYKPGALSLFTQSATFNTVGAIATYDLTPALRLAFGYSYTAEKARNGISSPAKYNQFSMEQLYSLSKRTAFYAIQAYQRANGQTLRASGTSTSIVDAVASVGDSQNGTPSNGRSQFVGMVGIRHSF</sequence>
<evidence type="ECO:0000256" key="1">
    <source>
        <dbReference type="ARBA" id="ARBA00004571"/>
    </source>
</evidence>
<evidence type="ECO:0000256" key="6">
    <source>
        <dbReference type="ARBA" id="ARBA00022729"/>
    </source>
</evidence>
<feature type="chain" id="PRO_5041979764" description="Porin domain-containing protein" evidence="11">
    <location>
        <begin position="48"/>
        <end position="417"/>
    </location>
</feature>
<feature type="domain" description="Porin" evidence="12">
    <location>
        <begin position="35"/>
        <end position="373"/>
    </location>
</feature>
<dbReference type="CDD" id="cd00342">
    <property type="entry name" value="gram_neg_porins"/>
    <property type="match status" value="1"/>
</dbReference>
<feature type="signal peptide" evidence="11">
    <location>
        <begin position="1"/>
        <end position="47"/>
    </location>
</feature>
<evidence type="ECO:0000256" key="4">
    <source>
        <dbReference type="ARBA" id="ARBA00022452"/>
    </source>
</evidence>
<dbReference type="InterPro" id="IPR002299">
    <property type="entry name" value="Porin_Neis"/>
</dbReference>
<keyword evidence="6 11" id="KW-0732">Signal</keyword>
<accession>A0AAD2AU76</accession>
<evidence type="ECO:0000313" key="14">
    <source>
        <dbReference type="Proteomes" id="UP001189915"/>
    </source>
</evidence>
<evidence type="ECO:0000313" key="13">
    <source>
        <dbReference type="EMBL" id="CAJ0688335.1"/>
    </source>
</evidence>
<keyword evidence="10" id="KW-0998">Cell outer membrane</keyword>
<evidence type="ECO:0000256" key="8">
    <source>
        <dbReference type="ARBA" id="ARBA00023114"/>
    </source>
</evidence>
<comment type="subunit">
    <text evidence="2">Homotrimer.</text>
</comment>
<gene>
    <name evidence="13" type="ORF">LMG18091_00922</name>
</gene>
<organism evidence="13 14">
    <name type="scientific">Ralstonia wenshanensis</name>
    <dbReference type="NCBI Taxonomy" id="2842456"/>
    <lineage>
        <taxon>Bacteria</taxon>
        <taxon>Pseudomonadati</taxon>
        <taxon>Pseudomonadota</taxon>
        <taxon>Betaproteobacteria</taxon>
        <taxon>Burkholderiales</taxon>
        <taxon>Burkholderiaceae</taxon>
        <taxon>Ralstonia</taxon>
    </lineage>
</organism>
<evidence type="ECO:0000256" key="7">
    <source>
        <dbReference type="ARBA" id="ARBA00023065"/>
    </source>
</evidence>
<protein>
    <recommendedName>
        <fullName evidence="12">Porin domain-containing protein</fullName>
    </recommendedName>
</protein>
<keyword evidence="8" id="KW-0626">Porin</keyword>
<keyword evidence="9" id="KW-0472">Membrane</keyword>
<keyword evidence="5" id="KW-0812">Transmembrane</keyword>
<keyword evidence="14" id="KW-1185">Reference proteome</keyword>
<evidence type="ECO:0000256" key="11">
    <source>
        <dbReference type="SAM" id="SignalP"/>
    </source>
</evidence>
<proteinExistence type="predicted"/>
<evidence type="ECO:0000256" key="9">
    <source>
        <dbReference type="ARBA" id="ARBA00023136"/>
    </source>
</evidence>
<name>A0AAD2AU76_9RALS</name>
<evidence type="ECO:0000256" key="3">
    <source>
        <dbReference type="ARBA" id="ARBA00022448"/>
    </source>
</evidence>
<keyword evidence="7" id="KW-0406">Ion transport</keyword>
<dbReference type="Gene3D" id="2.40.160.10">
    <property type="entry name" value="Porin"/>
    <property type="match status" value="1"/>
</dbReference>
<comment type="subcellular location">
    <subcellularLocation>
        <location evidence="1">Cell outer membrane</location>
        <topology evidence="1">Multi-pass membrane protein</topology>
    </subcellularLocation>
</comment>
<dbReference type="InterPro" id="IPR023614">
    <property type="entry name" value="Porin_dom_sf"/>
</dbReference>
<keyword evidence="4" id="KW-1134">Transmembrane beta strand</keyword>
<dbReference type="AlphaFoldDB" id="A0AAD2AU76"/>
<keyword evidence="3" id="KW-0813">Transport</keyword>
<evidence type="ECO:0000256" key="2">
    <source>
        <dbReference type="ARBA" id="ARBA00011233"/>
    </source>
</evidence>
<evidence type="ECO:0000256" key="10">
    <source>
        <dbReference type="ARBA" id="ARBA00023237"/>
    </source>
</evidence>
<dbReference type="InterPro" id="IPR050298">
    <property type="entry name" value="Gram-neg_bact_OMP"/>
</dbReference>
<dbReference type="PANTHER" id="PTHR34501:SF9">
    <property type="entry name" value="MAJOR OUTER MEMBRANE PROTEIN P.IA"/>
    <property type="match status" value="1"/>
</dbReference>
<dbReference type="GO" id="GO:0015288">
    <property type="term" value="F:porin activity"/>
    <property type="evidence" value="ECO:0007669"/>
    <property type="project" value="UniProtKB-KW"/>
</dbReference>
<reference evidence="13 14" key="1">
    <citation type="submission" date="2023-07" db="EMBL/GenBank/DDBJ databases">
        <authorList>
            <person name="Peeters C."/>
        </authorList>
    </citation>
    <scope>NUCLEOTIDE SEQUENCE [LARGE SCALE GENOMIC DNA]</scope>
    <source>
        <strain evidence="13 14">LMG 18091</strain>
    </source>
</reference>
<comment type="caution">
    <text evidence="13">The sequence shown here is derived from an EMBL/GenBank/DDBJ whole genome shotgun (WGS) entry which is preliminary data.</text>
</comment>